<evidence type="ECO:0000256" key="2">
    <source>
        <dbReference type="ARBA" id="ARBA00022884"/>
    </source>
</evidence>
<feature type="compositionally biased region" description="Basic and acidic residues" evidence="4">
    <location>
        <begin position="138"/>
        <end position="160"/>
    </location>
</feature>
<keyword evidence="6" id="KW-1185">Reference proteome</keyword>
<dbReference type="EMBL" id="JAPTGG010000001">
    <property type="protein sequence ID" value="MCZ0863697.1"/>
    <property type="molecule type" value="Genomic_DNA"/>
</dbReference>
<dbReference type="InterPro" id="IPR000037">
    <property type="entry name" value="SsrA-bd_prot"/>
</dbReference>
<dbReference type="GO" id="GO:0005829">
    <property type="term" value="C:cytosol"/>
    <property type="evidence" value="ECO:0007669"/>
    <property type="project" value="TreeGrafter"/>
</dbReference>
<dbReference type="PANTHER" id="PTHR30308:SF2">
    <property type="entry name" value="SSRA-BINDING PROTEIN"/>
    <property type="match status" value="1"/>
</dbReference>
<evidence type="ECO:0000313" key="6">
    <source>
        <dbReference type="Proteomes" id="UP001069090"/>
    </source>
</evidence>
<comment type="similarity">
    <text evidence="3">Belongs to the SmpB family.</text>
</comment>
<dbReference type="GO" id="GO:0070929">
    <property type="term" value="P:trans-translation"/>
    <property type="evidence" value="ECO:0007669"/>
    <property type="project" value="UniProtKB-UniRule"/>
</dbReference>
<dbReference type="PROSITE" id="PS01317">
    <property type="entry name" value="SSRP"/>
    <property type="match status" value="1"/>
</dbReference>
<evidence type="ECO:0000256" key="3">
    <source>
        <dbReference type="HAMAP-Rule" id="MF_00023"/>
    </source>
</evidence>
<dbReference type="GO" id="GO:0070930">
    <property type="term" value="P:trans-translation-dependent protein tagging"/>
    <property type="evidence" value="ECO:0007669"/>
    <property type="project" value="TreeGrafter"/>
</dbReference>
<protein>
    <recommendedName>
        <fullName evidence="3">SsrA-binding protein</fullName>
    </recommendedName>
    <alternativeName>
        <fullName evidence="3">Small protein B</fullName>
    </alternativeName>
</protein>
<comment type="caution">
    <text evidence="5">The sequence shown here is derived from an EMBL/GenBank/DDBJ whole genome shotgun (WGS) entry which is preliminary data.</text>
</comment>
<comment type="function">
    <text evidence="3">Required for rescue of stalled ribosomes mediated by trans-translation. Binds to transfer-messenger RNA (tmRNA), required for stable association of tmRNA with ribosomes. tmRNA and SmpB together mimic tRNA shape, replacing the anticodon stem-loop with SmpB. tmRNA is encoded by the ssrA gene; the 2 termini fold to resemble tRNA(Ala) and it encodes a 'tag peptide', a short internal open reading frame. During trans-translation Ala-aminoacylated tmRNA acts like a tRNA, entering the A-site of stalled ribosomes, displacing the stalled mRNA. The ribosome then switches to translate the ORF on the tmRNA; the nascent peptide is terminated with the 'tag peptide' encoded by the tmRNA and targeted for degradation. The ribosome is freed to recommence translation, which seems to be the essential function of trans-translation.</text>
</comment>
<dbReference type="NCBIfam" id="NF003843">
    <property type="entry name" value="PRK05422.1"/>
    <property type="match status" value="1"/>
</dbReference>
<dbReference type="CDD" id="cd09294">
    <property type="entry name" value="SmpB"/>
    <property type="match status" value="1"/>
</dbReference>
<dbReference type="AlphaFoldDB" id="A0A9J6RH92"/>
<sequence>MNKKKPKHTSNTIALNKKAKHDYHLETKFEAGISLLGWEVKSLREGKVQIVDTYVHMQNGEALLIGANITPLNTVSTHFVAEPTRTRKLLLNKRELAKLAEATQQDGRTCVCTALYWKNHLVKAEICIAKGKQKHDKRATEKDRDWGREKQRIVRDNTRQ</sequence>
<comment type="subcellular location">
    <subcellularLocation>
        <location evidence="3">Cytoplasm</location>
    </subcellularLocation>
    <text evidence="3">The tmRNA-SmpB complex associates with stalled 70S ribosomes.</text>
</comment>
<reference evidence="5 6" key="1">
    <citation type="submission" date="2022-12" db="EMBL/GenBank/DDBJ databases">
        <title>Dasania phycosphaerae sp. nov., isolated from particulate material of the south coast of Korea.</title>
        <authorList>
            <person name="Jiang Y."/>
        </authorList>
    </citation>
    <scope>NUCLEOTIDE SEQUENCE [LARGE SCALE GENOMIC DNA]</scope>
    <source>
        <strain evidence="5 6">GY-19</strain>
    </source>
</reference>
<evidence type="ECO:0000256" key="1">
    <source>
        <dbReference type="ARBA" id="ARBA00022490"/>
    </source>
</evidence>
<keyword evidence="2 3" id="KW-0694">RNA-binding</keyword>
<dbReference type="GO" id="GO:0003723">
    <property type="term" value="F:RNA binding"/>
    <property type="evidence" value="ECO:0007669"/>
    <property type="project" value="UniProtKB-UniRule"/>
</dbReference>
<feature type="region of interest" description="Disordered" evidence="4">
    <location>
        <begin position="133"/>
        <end position="160"/>
    </location>
</feature>
<organism evidence="5 6">
    <name type="scientific">Dasania phycosphaerae</name>
    <dbReference type="NCBI Taxonomy" id="2950436"/>
    <lineage>
        <taxon>Bacteria</taxon>
        <taxon>Pseudomonadati</taxon>
        <taxon>Pseudomonadota</taxon>
        <taxon>Gammaproteobacteria</taxon>
        <taxon>Cellvibrionales</taxon>
        <taxon>Spongiibacteraceae</taxon>
        <taxon>Dasania</taxon>
    </lineage>
</organism>
<name>A0A9J6RH92_9GAMM</name>
<dbReference type="Gene3D" id="2.40.280.10">
    <property type="match status" value="1"/>
</dbReference>
<dbReference type="NCBIfam" id="TIGR00086">
    <property type="entry name" value="smpB"/>
    <property type="match status" value="1"/>
</dbReference>
<dbReference type="RefSeq" id="WP_258329844.1">
    <property type="nucleotide sequence ID" value="NZ_JAPTGG010000001.1"/>
</dbReference>
<gene>
    <name evidence="3 5" type="primary">smpB</name>
    <name evidence="5" type="ORF">O0V09_00705</name>
</gene>
<keyword evidence="1 3" id="KW-0963">Cytoplasm</keyword>
<dbReference type="InterPro" id="IPR023620">
    <property type="entry name" value="SmpB"/>
</dbReference>
<accession>A0A9J6RH92</accession>
<evidence type="ECO:0000256" key="4">
    <source>
        <dbReference type="SAM" id="MobiDB-lite"/>
    </source>
</evidence>
<dbReference type="HAMAP" id="MF_00023">
    <property type="entry name" value="SmpB"/>
    <property type="match status" value="1"/>
</dbReference>
<dbReference type="SUPFAM" id="SSF74982">
    <property type="entry name" value="Small protein B (SmpB)"/>
    <property type="match status" value="1"/>
</dbReference>
<dbReference type="InterPro" id="IPR020081">
    <property type="entry name" value="SsrA-bd_prot_CS"/>
</dbReference>
<dbReference type="PANTHER" id="PTHR30308">
    <property type="entry name" value="TMRNA-BINDING COMPONENT OF TRANS-TRANSLATION TAGGING COMPLEX"/>
    <property type="match status" value="1"/>
</dbReference>
<proteinExistence type="inferred from homology"/>
<dbReference type="Proteomes" id="UP001069090">
    <property type="component" value="Unassembled WGS sequence"/>
</dbReference>
<evidence type="ECO:0000313" key="5">
    <source>
        <dbReference type="EMBL" id="MCZ0863697.1"/>
    </source>
</evidence>
<dbReference type="Pfam" id="PF01668">
    <property type="entry name" value="SmpB"/>
    <property type="match status" value="1"/>
</dbReference>